<keyword evidence="2" id="KW-1185">Reference proteome</keyword>
<dbReference type="STRING" id="582402.Hbal_0603"/>
<reference evidence="2" key="1">
    <citation type="journal article" date="2011" name="J. Bacteriol.">
        <title>Genome sequences of eight morphologically diverse alphaproteobacteria.</title>
        <authorList>
            <consortium name="US DOE Joint Genome Institute"/>
            <person name="Brown P.J."/>
            <person name="Kysela D.T."/>
            <person name="Buechlein A."/>
            <person name="Hemmerich C."/>
            <person name="Brun Y.V."/>
        </authorList>
    </citation>
    <scope>NUCLEOTIDE SEQUENCE [LARGE SCALE GENOMIC DNA]</scope>
    <source>
        <strain evidence="2">ATCC 49814 / DSM 5838 / IFAM 1418</strain>
    </source>
</reference>
<proteinExistence type="predicted"/>
<evidence type="ECO:0008006" key="3">
    <source>
        <dbReference type="Google" id="ProtNLM"/>
    </source>
</evidence>
<sequence length="202" mass="22545">MTALEELLSISTPALGPDTHAQGIKDEPLQKLLKQRNGFFALENALWVFADDSLLNLPGQNHPTIAQWSRLYPKTGGVSYAFAVDAIGYPFFVSNQGILRMDLETGKFVRVAHDLEGWAARILKEYSRMTGWRLCHDWQDVHGALPVGHRLFPKMPFVGGGQETVENMAAMALTDMISFYADLAEQIRAMPEGGELEIRLIE</sequence>
<gene>
    <name evidence="1" type="ordered locus">Hbal_0603</name>
</gene>
<organism evidence="1 2">
    <name type="scientific">Hirschia baltica (strain ATCC 49814 / DSM 5838 / IFAM 1418)</name>
    <dbReference type="NCBI Taxonomy" id="582402"/>
    <lineage>
        <taxon>Bacteria</taxon>
        <taxon>Pseudomonadati</taxon>
        <taxon>Pseudomonadota</taxon>
        <taxon>Alphaproteobacteria</taxon>
        <taxon>Hyphomonadales</taxon>
        <taxon>Hyphomonadaceae</taxon>
        <taxon>Hirschia</taxon>
    </lineage>
</organism>
<dbReference type="RefSeq" id="WP_015826455.1">
    <property type="nucleotide sequence ID" value="NC_012982.1"/>
</dbReference>
<dbReference type="eggNOG" id="ENOG5032X16">
    <property type="taxonomic scope" value="Bacteria"/>
</dbReference>
<dbReference type="OrthoDB" id="672028at2"/>
<dbReference type="Proteomes" id="UP000002745">
    <property type="component" value="Chromosome"/>
</dbReference>
<evidence type="ECO:0000313" key="1">
    <source>
        <dbReference type="EMBL" id="ACT58305.1"/>
    </source>
</evidence>
<dbReference type="AlphaFoldDB" id="C6XNQ2"/>
<dbReference type="HOGENOM" id="CLU_092546_0_0_5"/>
<accession>C6XNQ2</accession>
<evidence type="ECO:0000313" key="2">
    <source>
        <dbReference type="Proteomes" id="UP000002745"/>
    </source>
</evidence>
<name>C6XNQ2_HIRBI</name>
<dbReference type="EMBL" id="CP001678">
    <property type="protein sequence ID" value="ACT58305.1"/>
    <property type="molecule type" value="Genomic_DNA"/>
</dbReference>
<protein>
    <recommendedName>
        <fullName evidence="3">T6SS immunity protein Tdi1 C-terminal domain-containing protein</fullName>
    </recommendedName>
</protein>
<dbReference type="KEGG" id="hba:Hbal_0603"/>